<evidence type="ECO:0000256" key="11">
    <source>
        <dbReference type="ARBA" id="ARBA00022984"/>
    </source>
</evidence>
<sequence length="307" mass="31868">MLPENLKIAVLMGGPGSEREVSLASGKAVLQALVAAGLDAEGVDVMGADFVLPEGTGLAFNVIHGTFGEDGQLQSILEERGIPYTGAGSQSSAVAFDKNLAKAKFLAAKVPTPASEIIDVSGGVKMPQMALPYVVKAPCQGSSVGVHIVKDPSAAETAMEDAAKYGNEILVEQFVKGRELTVAVVDDVAMPVVEIVPPDGVYDMASKYPWLSGAKGSQYFCPAALDEATTQAVQDAALAAHRSLGVEVYSRVDVLLDDEGNPFVLEANTIPGMTETSLLPKSAAASGMDFTTLCIKIAELSLGLGKR</sequence>
<dbReference type="Pfam" id="PF07478">
    <property type="entry name" value="Dala_Dala_lig_C"/>
    <property type="match status" value="1"/>
</dbReference>
<keyword evidence="12 14" id="KW-0961">Cell wall biogenesis/degradation</keyword>
<keyword evidence="18" id="KW-1185">Reference proteome</keyword>
<keyword evidence="11 14" id="KW-0573">Peptidoglycan synthesis</keyword>
<dbReference type="Pfam" id="PF01820">
    <property type="entry name" value="Dala_Dala_lig_N"/>
    <property type="match status" value="1"/>
</dbReference>
<dbReference type="InterPro" id="IPR000291">
    <property type="entry name" value="D-Ala_lig_Van_CS"/>
</dbReference>
<dbReference type="EMBL" id="JBHTBS010000011">
    <property type="protein sequence ID" value="MFC7338967.1"/>
    <property type="molecule type" value="Genomic_DNA"/>
</dbReference>
<evidence type="ECO:0000256" key="6">
    <source>
        <dbReference type="ARBA" id="ARBA00022490"/>
    </source>
</evidence>
<evidence type="ECO:0000256" key="2">
    <source>
        <dbReference type="ARBA" id="ARBA00001946"/>
    </source>
</evidence>
<evidence type="ECO:0000256" key="5">
    <source>
        <dbReference type="ARBA" id="ARBA00012216"/>
    </source>
</evidence>
<evidence type="ECO:0000256" key="7">
    <source>
        <dbReference type="ARBA" id="ARBA00022598"/>
    </source>
</evidence>
<dbReference type="SUPFAM" id="SSF52440">
    <property type="entry name" value="PreATP-grasp domain"/>
    <property type="match status" value="1"/>
</dbReference>
<evidence type="ECO:0000256" key="8">
    <source>
        <dbReference type="ARBA" id="ARBA00022741"/>
    </source>
</evidence>
<dbReference type="PIRSF" id="PIRSF039102">
    <property type="entry name" value="Ddl/VanB"/>
    <property type="match status" value="1"/>
</dbReference>
<dbReference type="InterPro" id="IPR016185">
    <property type="entry name" value="PreATP-grasp_dom_sf"/>
</dbReference>
<organism evidence="17 18">
    <name type="scientific">Haloferula chungangensis</name>
    <dbReference type="NCBI Taxonomy" id="1048331"/>
    <lineage>
        <taxon>Bacteria</taxon>
        <taxon>Pseudomonadati</taxon>
        <taxon>Verrucomicrobiota</taxon>
        <taxon>Verrucomicrobiia</taxon>
        <taxon>Verrucomicrobiales</taxon>
        <taxon>Verrucomicrobiaceae</taxon>
        <taxon>Haloferula</taxon>
    </lineage>
</organism>
<dbReference type="SUPFAM" id="SSF56059">
    <property type="entry name" value="Glutathione synthetase ATP-binding domain-like"/>
    <property type="match status" value="1"/>
</dbReference>
<comment type="subcellular location">
    <subcellularLocation>
        <location evidence="3 14">Cytoplasm</location>
    </subcellularLocation>
</comment>
<evidence type="ECO:0000259" key="16">
    <source>
        <dbReference type="PROSITE" id="PS50975"/>
    </source>
</evidence>
<feature type="domain" description="ATP-grasp" evidence="16">
    <location>
        <begin position="102"/>
        <end position="299"/>
    </location>
</feature>
<keyword evidence="6 14" id="KW-0963">Cytoplasm</keyword>
<keyword evidence="7 14" id="KW-0436">Ligase</keyword>
<dbReference type="InterPro" id="IPR013815">
    <property type="entry name" value="ATP_grasp_subdomain_1"/>
</dbReference>
<evidence type="ECO:0000256" key="3">
    <source>
        <dbReference type="ARBA" id="ARBA00004496"/>
    </source>
</evidence>
<keyword evidence="10 14" id="KW-0133">Cell shape</keyword>
<accession>A0ABW2L9C5</accession>
<keyword evidence="9 15" id="KW-0067">ATP-binding</keyword>
<gene>
    <name evidence="14" type="primary">ddl</name>
    <name evidence="17" type="ORF">ACFQY0_17350</name>
</gene>
<dbReference type="RefSeq" id="WP_379714993.1">
    <property type="nucleotide sequence ID" value="NZ_JBHTBS010000011.1"/>
</dbReference>
<dbReference type="EC" id="6.3.2.4" evidence="5 14"/>
<evidence type="ECO:0000256" key="13">
    <source>
        <dbReference type="ARBA" id="ARBA00047614"/>
    </source>
</evidence>
<evidence type="ECO:0000256" key="10">
    <source>
        <dbReference type="ARBA" id="ARBA00022960"/>
    </source>
</evidence>
<dbReference type="Proteomes" id="UP001596472">
    <property type="component" value="Unassembled WGS sequence"/>
</dbReference>
<protein>
    <recommendedName>
        <fullName evidence="5 14">D-alanine--D-alanine ligase</fullName>
        <ecNumber evidence="5 14">6.3.2.4</ecNumber>
    </recommendedName>
    <alternativeName>
        <fullName evidence="14">D-Ala-D-Ala ligase</fullName>
    </alternativeName>
    <alternativeName>
        <fullName evidence="14">D-alanylalanine synthetase</fullName>
    </alternativeName>
</protein>
<comment type="cofactor">
    <cofactor evidence="2">
        <name>Mg(2+)</name>
        <dbReference type="ChEBI" id="CHEBI:18420"/>
    </cofactor>
</comment>
<evidence type="ECO:0000256" key="1">
    <source>
        <dbReference type="ARBA" id="ARBA00001936"/>
    </source>
</evidence>
<dbReference type="GO" id="GO:0008716">
    <property type="term" value="F:D-alanine-D-alanine ligase activity"/>
    <property type="evidence" value="ECO:0007669"/>
    <property type="project" value="UniProtKB-EC"/>
</dbReference>
<dbReference type="PANTHER" id="PTHR23132:SF23">
    <property type="entry name" value="D-ALANINE--D-ALANINE LIGASE B"/>
    <property type="match status" value="1"/>
</dbReference>
<comment type="pathway">
    <text evidence="14">Cell wall biogenesis; peptidoglycan biosynthesis.</text>
</comment>
<comment type="catalytic activity">
    <reaction evidence="13 14">
        <text>2 D-alanine + ATP = D-alanyl-D-alanine + ADP + phosphate + H(+)</text>
        <dbReference type="Rhea" id="RHEA:11224"/>
        <dbReference type="ChEBI" id="CHEBI:15378"/>
        <dbReference type="ChEBI" id="CHEBI:30616"/>
        <dbReference type="ChEBI" id="CHEBI:43474"/>
        <dbReference type="ChEBI" id="CHEBI:57416"/>
        <dbReference type="ChEBI" id="CHEBI:57822"/>
        <dbReference type="ChEBI" id="CHEBI:456216"/>
        <dbReference type="EC" id="6.3.2.4"/>
    </reaction>
</comment>
<dbReference type="PANTHER" id="PTHR23132">
    <property type="entry name" value="D-ALANINE--D-ALANINE LIGASE"/>
    <property type="match status" value="1"/>
</dbReference>
<dbReference type="InterPro" id="IPR011761">
    <property type="entry name" value="ATP-grasp"/>
</dbReference>
<dbReference type="InterPro" id="IPR011127">
    <property type="entry name" value="Dala_Dala_lig_N"/>
</dbReference>
<dbReference type="Gene3D" id="3.40.50.20">
    <property type="match status" value="1"/>
</dbReference>
<comment type="function">
    <text evidence="14">Cell wall formation.</text>
</comment>
<dbReference type="Gene3D" id="3.30.470.20">
    <property type="entry name" value="ATP-grasp fold, B domain"/>
    <property type="match status" value="1"/>
</dbReference>
<dbReference type="NCBIfam" id="TIGR01205">
    <property type="entry name" value="D_ala_D_alaTIGR"/>
    <property type="match status" value="1"/>
</dbReference>
<dbReference type="HAMAP" id="MF_00047">
    <property type="entry name" value="Dala_Dala_lig"/>
    <property type="match status" value="1"/>
</dbReference>
<evidence type="ECO:0000256" key="4">
    <source>
        <dbReference type="ARBA" id="ARBA00010871"/>
    </source>
</evidence>
<evidence type="ECO:0000256" key="12">
    <source>
        <dbReference type="ARBA" id="ARBA00023316"/>
    </source>
</evidence>
<keyword evidence="8 15" id="KW-0547">Nucleotide-binding</keyword>
<comment type="caution">
    <text evidence="17">The sequence shown here is derived from an EMBL/GenBank/DDBJ whole genome shotgun (WGS) entry which is preliminary data.</text>
</comment>
<name>A0ABW2L9C5_9BACT</name>
<reference evidence="18" key="1">
    <citation type="journal article" date="2019" name="Int. J. Syst. Evol. Microbiol.">
        <title>The Global Catalogue of Microorganisms (GCM) 10K type strain sequencing project: providing services to taxonomists for standard genome sequencing and annotation.</title>
        <authorList>
            <consortium name="The Broad Institute Genomics Platform"/>
            <consortium name="The Broad Institute Genome Sequencing Center for Infectious Disease"/>
            <person name="Wu L."/>
            <person name="Ma J."/>
        </authorList>
    </citation>
    <scope>NUCLEOTIDE SEQUENCE [LARGE SCALE GENOMIC DNA]</scope>
    <source>
        <strain evidence="18">CGMCC 4.1467</strain>
    </source>
</reference>
<comment type="similarity">
    <text evidence="4 14">Belongs to the D-alanine--D-alanine ligase family.</text>
</comment>
<proteinExistence type="inferred from homology"/>
<evidence type="ECO:0000256" key="14">
    <source>
        <dbReference type="HAMAP-Rule" id="MF_00047"/>
    </source>
</evidence>
<dbReference type="InterPro" id="IPR011095">
    <property type="entry name" value="Dala_Dala_lig_C"/>
</dbReference>
<dbReference type="PROSITE" id="PS00843">
    <property type="entry name" value="DALA_DALA_LIGASE_1"/>
    <property type="match status" value="1"/>
</dbReference>
<comment type="cofactor">
    <cofactor evidence="1">
        <name>Mn(2+)</name>
        <dbReference type="ChEBI" id="CHEBI:29035"/>
    </cofactor>
</comment>
<evidence type="ECO:0000256" key="9">
    <source>
        <dbReference type="ARBA" id="ARBA00022840"/>
    </source>
</evidence>
<dbReference type="InterPro" id="IPR005905">
    <property type="entry name" value="D_ala_D_ala"/>
</dbReference>
<dbReference type="NCBIfam" id="NF002378">
    <property type="entry name" value="PRK01372.1"/>
    <property type="match status" value="1"/>
</dbReference>
<evidence type="ECO:0000313" key="17">
    <source>
        <dbReference type="EMBL" id="MFC7338967.1"/>
    </source>
</evidence>
<evidence type="ECO:0000256" key="15">
    <source>
        <dbReference type="PROSITE-ProRule" id="PRU00409"/>
    </source>
</evidence>
<dbReference type="PROSITE" id="PS00844">
    <property type="entry name" value="DALA_DALA_LIGASE_2"/>
    <property type="match status" value="1"/>
</dbReference>
<dbReference type="PROSITE" id="PS50975">
    <property type="entry name" value="ATP_GRASP"/>
    <property type="match status" value="1"/>
</dbReference>
<evidence type="ECO:0000313" key="18">
    <source>
        <dbReference type="Proteomes" id="UP001596472"/>
    </source>
</evidence>
<dbReference type="Gene3D" id="3.30.1490.20">
    <property type="entry name" value="ATP-grasp fold, A domain"/>
    <property type="match status" value="1"/>
</dbReference>